<sequence length="78" mass="8931">MSSHSMCENYRGYQIIAIGHVCEVLHDKVRIDRFSRDYLRMDVPAELALALLIDEAEERIDAIVNAKECLSRPMPSPQ</sequence>
<dbReference type="Proteomes" id="UP000274358">
    <property type="component" value="Unassembled WGS sequence"/>
</dbReference>
<dbReference type="OrthoDB" id="9911508at2"/>
<dbReference type="AlphaFoldDB" id="A0A3S0PHV7"/>
<accession>A0A3S0PHV7</accession>
<reference evidence="1 2" key="1">
    <citation type="submission" date="2018-12" db="EMBL/GenBank/DDBJ databases">
        <title>Dyella dinghuensis sp. nov. DHOA06 and Dyella choica sp. nov. 4M-K27, isolated from forest soil.</title>
        <authorList>
            <person name="Qiu L.-H."/>
            <person name="Gao Z.-H."/>
        </authorList>
    </citation>
    <scope>NUCLEOTIDE SEQUENCE [LARGE SCALE GENOMIC DNA]</scope>
    <source>
        <strain evidence="1 2">4M-K27</strain>
    </source>
</reference>
<comment type="caution">
    <text evidence="1">The sequence shown here is derived from an EMBL/GenBank/DDBJ whole genome shotgun (WGS) entry which is preliminary data.</text>
</comment>
<evidence type="ECO:0000313" key="2">
    <source>
        <dbReference type="Proteomes" id="UP000274358"/>
    </source>
</evidence>
<keyword evidence="2" id="KW-1185">Reference proteome</keyword>
<dbReference type="EMBL" id="RYYV01000009">
    <property type="protein sequence ID" value="RUL74463.1"/>
    <property type="molecule type" value="Genomic_DNA"/>
</dbReference>
<dbReference type="RefSeq" id="WP_126685264.1">
    <property type="nucleotide sequence ID" value="NZ_RYYV01000009.1"/>
</dbReference>
<proteinExistence type="predicted"/>
<protein>
    <submittedName>
        <fullName evidence="1">Uncharacterized protein</fullName>
    </submittedName>
</protein>
<name>A0A3S0PHV7_9GAMM</name>
<gene>
    <name evidence="1" type="ORF">EKH80_13335</name>
</gene>
<organism evidence="1 2">
    <name type="scientific">Dyella choica</name>
    <dbReference type="NCBI Taxonomy" id="1927959"/>
    <lineage>
        <taxon>Bacteria</taxon>
        <taxon>Pseudomonadati</taxon>
        <taxon>Pseudomonadota</taxon>
        <taxon>Gammaproteobacteria</taxon>
        <taxon>Lysobacterales</taxon>
        <taxon>Rhodanobacteraceae</taxon>
        <taxon>Dyella</taxon>
    </lineage>
</organism>
<evidence type="ECO:0000313" key="1">
    <source>
        <dbReference type="EMBL" id="RUL74463.1"/>
    </source>
</evidence>